<organism evidence="1 2">
    <name type="scientific">Desulfatibacillum aliphaticivorans</name>
    <dbReference type="NCBI Taxonomy" id="218208"/>
    <lineage>
        <taxon>Bacteria</taxon>
        <taxon>Pseudomonadati</taxon>
        <taxon>Thermodesulfobacteriota</taxon>
        <taxon>Desulfobacteria</taxon>
        <taxon>Desulfobacterales</taxon>
        <taxon>Desulfatibacillaceae</taxon>
        <taxon>Desulfatibacillum</taxon>
    </lineage>
</organism>
<dbReference type="HOGENOM" id="CLU_2080667_0_0_7"/>
<name>B8FDI3_DESAL</name>
<reference evidence="1 2" key="1">
    <citation type="journal article" date="2012" name="Environ. Microbiol.">
        <title>The genome sequence of Desulfatibacillum alkenivorans AK-01: a blueprint for anaerobic alkane oxidation.</title>
        <authorList>
            <person name="Callaghan A.V."/>
            <person name="Morris B.E."/>
            <person name="Pereira I.A."/>
            <person name="McInerney M.J."/>
            <person name="Austin R.N."/>
            <person name="Groves J.T."/>
            <person name="Kukor J.J."/>
            <person name="Suflita J.M."/>
            <person name="Young L.Y."/>
            <person name="Zylstra G.J."/>
            <person name="Wawrik B."/>
        </authorList>
    </citation>
    <scope>NUCLEOTIDE SEQUENCE [LARGE SCALE GENOMIC DNA]</scope>
    <source>
        <strain evidence="1 2">AK-01</strain>
    </source>
</reference>
<dbReference type="Proteomes" id="UP000000739">
    <property type="component" value="Chromosome"/>
</dbReference>
<sequence length="127" mass="14326">MLTKKFSAAVSYGDFKTKSKEFLIPFLVEEESGFQGLSSGKAFDYGVMAFIGREIDADDIFKKLVDSGQKISNVQTTLKVLERYISEVQQFKIGNIVRIEYGRELNFSLIKEADRPGSTEKNKSKLP</sequence>
<protein>
    <submittedName>
        <fullName evidence="1">Uncharacterized protein</fullName>
    </submittedName>
</protein>
<evidence type="ECO:0000313" key="1">
    <source>
        <dbReference type="EMBL" id="ACL06614.1"/>
    </source>
</evidence>
<dbReference type="AlphaFoldDB" id="B8FDI3"/>
<gene>
    <name evidence="1" type="ordered locus">Dalk_4942</name>
</gene>
<accession>B8FDI3</accession>
<keyword evidence="2" id="KW-1185">Reference proteome</keyword>
<dbReference type="KEGG" id="dal:Dalk_4942"/>
<proteinExistence type="predicted"/>
<evidence type="ECO:0000313" key="2">
    <source>
        <dbReference type="Proteomes" id="UP000000739"/>
    </source>
</evidence>
<dbReference type="eggNOG" id="ENOG5033KXQ">
    <property type="taxonomic scope" value="Bacteria"/>
</dbReference>
<dbReference type="RefSeq" id="WP_015949651.1">
    <property type="nucleotide sequence ID" value="NC_011768.1"/>
</dbReference>
<dbReference type="EMBL" id="CP001322">
    <property type="protein sequence ID" value="ACL06614.1"/>
    <property type="molecule type" value="Genomic_DNA"/>
</dbReference>